<feature type="region of interest" description="Disordered" evidence="3">
    <location>
        <begin position="1"/>
        <end position="25"/>
    </location>
</feature>
<protein>
    <submittedName>
        <fullName evidence="4">ZYBA0S07-05952g1_1</fullName>
    </submittedName>
</protein>
<feature type="region of interest" description="Disordered" evidence="3">
    <location>
        <begin position="115"/>
        <end position="143"/>
    </location>
</feature>
<feature type="compositionally biased region" description="Low complexity" evidence="3">
    <location>
        <begin position="340"/>
        <end position="353"/>
    </location>
</feature>
<dbReference type="Gene3D" id="3.80.10.10">
    <property type="entry name" value="Ribonuclease Inhibitor"/>
    <property type="match status" value="1"/>
</dbReference>
<dbReference type="SMART" id="SM00365">
    <property type="entry name" value="LRR_SD22"/>
    <property type="match status" value="3"/>
</dbReference>
<feature type="region of interest" description="Disordered" evidence="3">
    <location>
        <begin position="157"/>
        <end position="222"/>
    </location>
</feature>
<dbReference type="PANTHER" id="PTHR47566:SF1">
    <property type="entry name" value="PROTEIN NUD1"/>
    <property type="match status" value="1"/>
</dbReference>
<dbReference type="Pfam" id="PF12799">
    <property type="entry name" value="LRR_4"/>
    <property type="match status" value="1"/>
</dbReference>
<feature type="compositionally biased region" description="Acidic residues" evidence="3">
    <location>
        <begin position="181"/>
        <end position="202"/>
    </location>
</feature>
<dbReference type="InterPro" id="IPR001611">
    <property type="entry name" value="Leu-rich_rpt"/>
</dbReference>
<evidence type="ECO:0000313" key="5">
    <source>
        <dbReference type="Proteomes" id="UP000019375"/>
    </source>
</evidence>
<proteinExistence type="predicted"/>
<feature type="compositionally biased region" description="Low complexity" evidence="3">
    <location>
        <begin position="125"/>
        <end position="136"/>
    </location>
</feature>
<feature type="compositionally biased region" description="Basic and acidic residues" evidence="3">
    <location>
        <begin position="171"/>
        <end position="180"/>
    </location>
</feature>
<name>A0A8J2T9B5_ZYGB2</name>
<dbReference type="SUPFAM" id="SSF52058">
    <property type="entry name" value="L domain-like"/>
    <property type="match status" value="1"/>
</dbReference>
<dbReference type="InterPro" id="IPR052574">
    <property type="entry name" value="CDIRP"/>
</dbReference>
<feature type="compositionally biased region" description="Polar residues" evidence="3">
    <location>
        <begin position="412"/>
        <end position="427"/>
    </location>
</feature>
<dbReference type="PROSITE" id="PS51450">
    <property type="entry name" value="LRR"/>
    <property type="match status" value="2"/>
</dbReference>
<dbReference type="GO" id="GO:0061499">
    <property type="term" value="C:outer plaque of mitotic spindle pole body"/>
    <property type="evidence" value="ECO:0007669"/>
    <property type="project" value="TreeGrafter"/>
</dbReference>
<dbReference type="OrthoDB" id="7451790at2759"/>
<gene>
    <name evidence="4" type="ORF">BN860_05952g</name>
</gene>
<dbReference type="GO" id="GO:0035591">
    <property type="term" value="F:signaling adaptor activity"/>
    <property type="evidence" value="ECO:0007669"/>
    <property type="project" value="TreeGrafter"/>
</dbReference>
<dbReference type="Pfam" id="PF13516">
    <property type="entry name" value="LRR_6"/>
    <property type="match status" value="1"/>
</dbReference>
<dbReference type="AlphaFoldDB" id="A0A8J2T9B5"/>
<feature type="compositionally biased region" description="Low complexity" evidence="3">
    <location>
        <begin position="431"/>
        <end position="453"/>
    </location>
</feature>
<evidence type="ECO:0000256" key="2">
    <source>
        <dbReference type="ARBA" id="ARBA00022737"/>
    </source>
</evidence>
<organism evidence="4 5">
    <name type="scientific">Zygosaccharomyces bailii (strain CLIB 213 / ATCC 58445 / CBS 680 / BCRC 21525 / NBRC 1098 / NCYC 1416 / NRRL Y-2227)</name>
    <dbReference type="NCBI Taxonomy" id="1333698"/>
    <lineage>
        <taxon>Eukaryota</taxon>
        <taxon>Fungi</taxon>
        <taxon>Dikarya</taxon>
        <taxon>Ascomycota</taxon>
        <taxon>Saccharomycotina</taxon>
        <taxon>Saccharomycetes</taxon>
        <taxon>Saccharomycetales</taxon>
        <taxon>Saccharomycetaceae</taxon>
        <taxon>Zygosaccharomyces</taxon>
    </lineage>
</organism>
<feature type="region of interest" description="Disordered" evidence="3">
    <location>
        <begin position="327"/>
        <end position="457"/>
    </location>
</feature>
<evidence type="ECO:0000256" key="1">
    <source>
        <dbReference type="ARBA" id="ARBA00022614"/>
    </source>
</evidence>
<dbReference type="Proteomes" id="UP000019375">
    <property type="component" value="Unassembled WGS sequence"/>
</dbReference>
<reference evidence="5" key="1">
    <citation type="journal article" date="2013" name="Genome Announc.">
        <title>Genome sequence of the food spoilage yeast Zygosaccharomyces bailii CLIB 213(T).</title>
        <authorList>
            <person name="Galeote V."/>
            <person name="Bigey F."/>
            <person name="Devillers H."/>
            <person name="Neuveglise C."/>
            <person name="Dequin S."/>
        </authorList>
    </citation>
    <scope>NUCLEOTIDE SEQUENCE [LARGE SCALE GENOMIC DNA]</scope>
    <source>
        <strain evidence="5">CLIB 213 / ATCC 58445 / CBS 680 / CCRC 21525 / NBRC 1098 / NCYC 1416 / NRRL Y-2227</strain>
    </source>
</reference>
<dbReference type="InterPro" id="IPR025875">
    <property type="entry name" value="Leu-rich_rpt_4"/>
</dbReference>
<dbReference type="PANTHER" id="PTHR47566">
    <property type="match status" value="1"/>
</dbReference>
<keyword evidence="1" id="KW-0433">Leucine-rich repeat</keyword>
<dbReference type="InterPro" id="IPR003591">
    <property type="entry name" value="Leu-rich_rpt_typical-subtyp"/>
</dbReference>
<accession>A0A8J2T9B5</accession>
<feature type="compositionally biased region" description="Basic and acidic residues" evidence="3">
    <location>
        <begin position="367"/>
        <end position="376"/>
    </location>
</feature>
<feature type="region of interest" description="Disordered" evidence="3">
    <location>
        <begin position="237"/>
        <end position="296"/>
    </location>
</feature>
<dbReference type="GO" id="GO:0031028">
    <property type="term" value="P:septation initiation signaling"/>
    <property type="evidence" value="ECO:0007669"/>
    <property type="project" value="TreeGrafter"/>
</dbReference>
<dbReference type="InterPro" id="IPR032675">
    <property type="entry name" value="LRR_dom_sf"/>
</dbReference>
<evidence type="ECO:0000313" key="4">
    <source>
        <dbReference type="EMBL" id="CDF90649.1"/>
    </source>
</evidence>
<feature type="compositionally biased region" description="Polar residues" evidence="3">
    <location>
        <begin position="330"/>
        <end position="339"/>
    </location>
</feature>
<dbReference type="SMART" id="SM00369">
    <property type="entry name" value="LRR_TYP"/>
    <property type="match status" value="5"/>
</dbReference>
<keyword evidence="5" id="KW-1185">Reference proteome</keyword>
<feature type="compositionally biased region" description="Low complexity" evidence="3">
    <location>
        <begin position="257"/>
        <end position="274"/>
    </location>
</feature>
<feature type="compositionally biased region" description="Acidic residues" evidence="3">
    <location>
        <begin position="377"/>
        <end position="388"/>
    </location>
</feature>
<evidence type="ECO:0000256" key="3">
    <source>
        <dbReference type="SAM" id="MobiDB-lite"/>
    </source>
</evidence>
<sequence>MGSPSKNLVEGLEGFHISSPGGSKEKLNVKQYLPNNDFADSKFLSFVEASQSRSYVKKLGDWSMSYGTVQQRPGESPQHANVDARSSFEDGFAMNNNNNDENAETPQWKQYMMMQAQTKAKGASKQPLKLQLDQQPSHGSKDPASELVLTASLSDISGIPTNTFKRHGRRKIENEISKETQEDDDDDDGGYEQEEENQEEREENLGHGHEEGEEDDIDPALEARGVFDNILRKQRSNYELPQPPTHKQPTSAQLPDSAASSETTSSFFGETPSSLSPAEPHNPAAMAQAQPFAKQTKKPIEGMKLITPEEMGLVFDNVNGVWYKPAPKNQDVSSSRTLDSSTNNSEFTTESTSVISKQQYQHHHNHHYPDHHRTEQPQEEDEEYDDTPMDAPEINPRFLLKSTQSHDARHGSSITPDSSRATGSGLNSVRGPRGSANAASAPRAASSANMPAPGDVTTVSQVHTSFRQSKRELVAVLTDAIPPRGRDWATEVLQLDLRRHSLGQVVGLDQMLPSLRECDLSHNKLRSLHGVPPLVTHLRCSHNKLGNCTLDGLPHLETLHFDHNALTRISSTISGCLHLREVNLSYNKIRLLDRELGASRMLRLDLSHNELEGTIDLAKLSSSEGDAWQHLEELDLSHNRITKLRNVNSLRRLRVLKLDGNPLQEILEHSATSGGNLRTLSVLDTTQKLQRIVSAPSGAFPYHKLRILRCDSHRGAAHWRALPRSLEELHLQGGDLHKLPHWDVLPGSLRRLTLRAVKGLTALPRSLAWRVPTLQELCLAGNELASLYGLVEALPVLCLVRLDLRGNPVAKGGLADIDRILRMACARLADVQL</sequence>
<dbReference type="EMBL" id="HG316460">
    <property type="protein sequence ID" value="CDF90649.1"/>
    <property type="molecule type" value="Genomic_DNA"/>
</dbReference>
<dbReference type="GO" id="GO:1902412">
    <property type="term" value="P:regulation of mitotic cytokinesis"/>
    <property type="evidence" value="ECO:0007669"/>
    <property type="project" value="TreeGrafter"/>
</dbReference>
<keyword evidence="2" id="KW-0677">Repeat</keyword>